<gene>
    <name evidence="2" type="primary">ND6</name>
</gene>
<feature type="transmembrane region" description="Helical" evidence="1">
    <location>
        <begin position="91"/>
        <end position="108"/>
    </location>
</feature>
<keyword evidence="1" id="KW-1133">Transmembrane helix</keyword>
<feature type="transmembrane region" description="Helical" evidence="1">
    <location>
        <begin position="145"/>
        <end position="169"/>
    </location>
</feature>
<evidence type="ECO:0000256" key="1">
    <source>
        <dbReference type="SAM" id="Phobius"/>
    </source>
</evidence>
<geneLocation type="mitochondrion" evidence="2"/>
<accession>A0A3G3FXI6</accession>
<keyword evidence="2" id="KW-0496">Mitochondrion</keyword>
<dbReference type="CTD" id="4541"/>
<keyword evidence="1" id="KW-0472">Membrane</keyword>
<protein>
    <submittedName>
        <fullName evidence="2">NADH dehydrogenase subunit 6</fullName>
    </submittedName>
</protein>
<feature type="transmembrane region" description="Helical" evidence="1">
    <location>
        <begin position="6"/>
        <end position="27"/>
    </location>
</feature>
<dbReference type="RefSeq" id="YP_009539809.1">
    <property type="nucleotide sequence ID" value="NC_039949.1"/>
</dbReference>
<proteinExistence type="predicted"/>
<feature type="transmembrane region" description="Helical" evidence="1">
    <location>
        <begin position="34"/>
        <end position="53"/>
    </location>
</feature>
<sequence length="179" mass="21430">MTKSIFFYFNFFIFFMISILLIFNLFMKVDTLKLIISLIFYSIFISLSLTKIYKSSILSYMTFFMMTSGLLVILTFFLNLTMSDQTNKLKLSFFFLFFIFLTSLYFFMMQSNFPFNFFKINELENLDLPNKLLSNPYNFTLPPKFSYILVFLALLILFKLSLLMNLILVTKKPLRKKNY</sequence>
<evidence type="ECO:0000313" key="2">
    <source>
        <dbReference type="EMBL" id="AYQ18929.1"/>
    </source>
</evidence>
<dbReference type="AlphaFoldDB" id="A0A3G3FXI6"/>
<feature type="transmembrane region" description="Helical" evidence="1">
    <location>
        <begin position="59"/>
        <end position="79"/>
    </location>
</feature>
<keyword evidence="1" id="KW-0812">Transmembrane</keyword>
<reference evidence="2" key="1">
    <citation type="journal article" date="2018" name="Zookeys">
        <title>The complete mitochondrial genome of Orancistrocerus aterrimus aterrimus and comparative analysis in the family Vespidae (Hymenoptera, Vespidae, Eumeninae).</title>
        <authorList>
            <person name="Zhang Q."/>
            <person name="Huang P."/>
            <person name="Chen B."/>
            <person name="Li T.-J."/>
        </authorList>
    </citation>
    <scope>NUCLEOTIDE SEQUENCE</scope>
</reference>
<organism evidence="2">
    <name type="scientific">Orancistrocerus aterrimus</name>
    <dbReference type="NCBI Taxonomy" id="2485977"/>
    <lineage>
        <taxon>Eukaryota</taxon>
        <taxon>Metazoa</taxon>
        <taxon>Ecdysozoa</taxon>
        <taxon>Arthropoda</taxon>
        <taxon>Hexapoda</taxon>
        <taxon>Insecta</taxon>
        <taxon>Pterygota</taxon>
        <taxon>Neoptera</taxon>
        <taxon>Endopterygota</taxon>
        <taxon>Hymenoptera</taxon>
        <taxon>Apocrita</taxon>
        <taxon>Aculeata</taxon>
        <taxon>Vespoidea</taxon>
        <taxon>Vespidae</taxon>
        <taxon>Eumeninae</taxon>
        <taxon>Orancistrocerus</taxon>
    </lineage>
</organism>
<dbReference type="GeneID" id="38460497"/>
<dbReference type="EMBL" id="KY941926">
    <property type="protein sequence ID" value="AYQ18929.1"/>
    <property type="molecule type" value="Genomic_DNA"/>
</dbReference>
<name>A0A3G3FXI6_9HYME</name>